<dbReference type="PATRIC" id="fig|1056807.3.peg.2185"/>
<dbReference type="EMBL" id="JUFZ01000109">
    <property type="protein sequence ID" value="KIC06299.1"/>
    <property type="molecule type" value="Genomic_DNA"/>
</dbReference>
<evidence type="ECO:0000313" key="1">
    <source>
        <dbReference type="EMBL" id="KIC06299.1"/>
    </source>
</evidence>
<protein>
    <recommendedName>
        <fullName evidence="5">PepSY domain-containing protein</fullName>
    </recommendedName>
</protein>
<evidence type="ECO:0008006" key="5">
    <source>
        <dbReference type="Google" id="ProtNLM"/>
    </source>
</evidence>
<dbReference type="Proteomes" id="UP000829504">
    <property type="component" value="Chromosome"/>
</dbReference>
<reference evidence="2 4" key="2">
    <citation type="submission" date="2022-03" db="EMBL/GenBank/DDBJ databases">
        <title>Genome sequencing of Morococcus cerebrosus.</title>
        <authorList>
            <person name="Baek M.-G."/>
            <person name="Yi H."/>
        </authorList>
    </citation>
    <scope>NUCLEOTIDE SEQUENCE [LARGE SCALE GENOMIC DNA]</scope>
    <source>
        <strain evidence="2 4">CIP 81.93</strain>
    </source>
</reference>
<evidence type="ECO:0000313" key="4">
    <source>
        <dbReference type="Proteomes" id="UP000829504"/>
    </source>
</evidence>
<sequence length="114" mass="13197">MKHSQSQYTKPSKPLLKKLLLPVAAVCAIFLAAEGFDLYEDYAQYRMETDPAFAQHHDRALSILHSRGYEVHDSDTDLYWARPVLEFEAYKGSLEYKIVMSYPDLNILVERVDL</sequence>
<evidence type="ECO:0000313" key="2">
    <source>
        <dbReference type="EMBL" id="UNV86929.1"/>
    </source>
</evidence>
<evidence type="ECO:0000313" key="3">
    <source>
        <dbReference type="Proteomes" id="UP000031390"/>
    </source>
</evidence>
<dbReference type="AlphaFoldDB" id="A0A0C1E3F5"/>
<keyword evidence="4" id="KW-1185">Reference proteome</keyword>
<dbReference type="RefSeq" id="WP_009312448.1">
    <property type="nucleotide sequence ID" value="NZ_CP094242.1"/>
</dbReference>
<gene>
    <name evidence="1" type="ORF">MCC93_22790</name>
    <name evidence="2" type="ORF">MON37_09750</name>
</gene>
<name>A0A0C1E3F5_9NEIS</name>
<proteinExistence type="predicted"/>
<dbReference type="Proteomes" id="UP000031390">
    <property type="component" value="Unassembled WGS sequence"/>
</dbReference>
<accession>A0A0C1E3F5</accession>
<reference evidence="1 3" key="1">
    <citation type="submission" date="2014-12" db="EMBL/GenBank/DDBJ databases">
        <title>Genome sequence of Morococcus cerebrosus.</title>
        <authorList>
            <person name="Shin S.-K."/>
            <person name="Yi H."/>
        </authorList>
    </citation>
    <scope>NUCLEOTIDE SEQUENCE [LARGE SCALE GENOMIC DNA]</scope>
    <source>
        <strain evidence="1 3">CIP 81.93</strain>
    </source>
</reference>
<organism evidence="1 3">
    <name type="scientific">Morococcus cerebrosus</name>
    <dbReference type="NCBI Taxonomy" id="1056807"/>
    <lineage>
        <taxon>Bacteria</taxon>
        <taxon>Pseudomonadati</taxon>
        <taxon>Pseudomonadota</taxon>
        <taxon>Betaproteobacteria</taxon>
        <taxon>Neisseriales</taxon>
        <taxon>Neisseriaceae</taxon>
        <taxon>Morococcus</taxon>
    </lineage>
</organism>
<dbReference type="EMBL" id="CP094242">
    <property type="protein sequence ID" value="UNV86929.1"/>
    <property type="molecule type" value="Genomic_DNA"/>
</dbReference>